<protein>
    <recommendedName>
        <fullName evidence="3">DUF697 domain-containing protein</fullName>
    </recommendedName>
</protein>
<proteinExistence type="predicted"/>
<sequence>MATHVATAFGQAIASAEQAGSLMSAVGVQIFNQTFRPAFEQASKVAAETTEAAADSAHSALSETTESVGQLLNPLAENPAVDYVARVPGLSWLTSALGRVNKEKAQADVNALKAKYPTESAEALAHRIIVDNTVKAGGIGLATNIIPPVALGLFAIDLAAVAALQSEMLYRIAASYDFDVADPARKGEALTIFALSLGASTAVKTGLGVVELIPLVGAAVGAGSNAGLLYGFGSAASQFYQRKREKLNRL</sequence>
<accession>A0A2W4Y0P2</accession>
<reference evidence="2" key="1">
    <citation type="submission" date="2018-04" db="EMBL/GenBank/DDBJ databases">
        <authorList>
            <person name="Cornet L."/>
        </authorList>
    </citation>
    <scope>NUCLEOTIDE SEQUENCE [LARGE SCALE GENOMIC DNA]</scope>
</reference>
<dbReference type="Proteomes" id="UP000249794">
    <property type="component" value="Unassembled WGS sequence"/>
</dbReference>
<gene>
    <name evidence="1" type="ORF">DCF15_02035</name>
</gene>
<evidence type="ECO:0000313" key="1">
    <source>
        <dbReference type="EMBL" id="PZO60389.1"/>
    </source>
</evidence>
<evidence type="ECO:0000313" key="2">
    <source>
        <dbReference type="Proteomes" id="UP000249794"/>
    </source>
</evidence>
<organism evidence="1 2">
    <name type="scientific">Phormidesmis priestleyi</name>
    <dbReference type="NCBI Taxonomy" id="268141"/>
    <lineage>
        <taxon>Bacteria</taxon>
        <taxon>Bacillati</taxon>
        <taxon>Cyanobacteriota</taxon>
        <taxon>Cyanophyceae</taxon>
        <taxon>Leptolyngbyales</taxon>
        <taxon>Leptolyngbyaceae</taxon>
        <taxon>Phormidesmis</taxon>
    </lineage>
</organism>
<reference evidence="1 2" key="2">
    <citation type="submission" date="2018-06" db="EMBL/GenBank/DDBJ databases">
        <title>Metagenomic assembly of (sub)arctic Cyanobacteria and their associated microbiome from non-axenic cultures.</title>
        <authorList>
            <person name="Baurain D."/>
        </authorList>
    </citation>
    <scope>NUCLEOTIDE SEQUENCE [LARGE SCALE GENOMIC DNA]</scope>
    <source>
        <strain evidence="1">ULC027bin1</strain>
    </source>
</reference>
<dbReference type="EMBL" id="QBMP01000010">
    <property type="protein sequence ID" value="PZO60389.1"/>
    <property type="molecule type" value="Genomic_DNA"/>
</dbReference>
<comment type="caution">
    <text evidence="1">The sequence shown here is derived from an EMBL/GenBank/DDBJ whole genome shotgun (WGS) entry which is preliminary data.</text>
</comment>
<evidence type="ECO:0008006" key="3">
    <source>
        <dbReference type="Google" id="ProtNLM"/>
    </source>
</evidence>
<dbReference type="AlphaFoldDB" id="A0A2W4Y0P2"/>
<name>A0A2W4Y0P2_9CYAN</name>